<dbReference type="InterPro" id="IPR045498">
    <property type="entry name" value="HflX_C"/>
</dbReference>
<dbReference type="PIRSF" id="PIRSF006809">
    <property type="entry name" value="GTP-binding_hflX_prd"/>
    <property type="match status" value="1"/>
</dbReference>
<comment type="similarity">
    <text evidence="5">Belongs to the TRAFAC class OBG-HflX-like GTPase superfamily. HflX GTPase family.</text>
</comment>
<dbReference type="HAMAP" id="MF_00900">
    <property type="entry name" value="GTPase_HflX"/>
    <property type="match status" value="1"/>
</dbReference>
<dbReference type="PRINTS" id="PR00326">
    <property type="entry name" value="GTP1OBG"/>
</dbReference>
<dbReference type="PANTHER" id="PTHR10229">
    <property type="entry name" value="GTP-BINDING PROTEIN HFLX"/>
    <property type="match status" value="1"/>
</dbReference>
<dbReference type="InterPro" id="IPR016496">
    <property type="entry name" value="GTPase_HflX"/>
</dbReference>
<dbReference type="InterPro" id="IPR030394">
    <property type="entry name" value="G_HFLX_dom"/>
</dbReference>
<evidence type="ECO:0000256" key="1">
    <source>
        <dbReference type="ARBA" id="ARBA00022723"/>
    </source>
</evidence>
<dbReference type="InterPro" id="IPR042108">
    <property type="entry name" value="GTPase_HflX_N_sf"/>
</dbReference>
<keyword evidence="9" id="KW-1185">Reference proteome</keyword>
<keyword evidence="1" id="KW-0479">Metal-binding</keyword>
<organism evidence="8 9">
    <name type="scientific">Rhizobium helianthi</name>
    <dbReference type="NCBI Taxonomy" id="1132695"/>
    <lineage>
        <taxon>Bacteria</taxon>
        <taxon>Pseudomonadati</taxon>
        <taxon>Pseudomonadota</taxon>
        <taxon>Alphaproteobacteria</taxon>
        <taxon>Hyphomicrobiales</taxon>
        <taxon>Rhizobiaceae</taxon>
        <taxon>Rhizobium/Agrobacterium group</taxon>
        <taxon>Rhizobium</taxon>
    </lineage>
</organism>
<dbReference type="Proteomes" id="UP001597322">
    <property type="component" value="Unassembled WGS sequence"/>
</dbReference>
<gene>
    <name evidence="5 8" type="primary">hflX</name>
    <name evidence="8" type="ORF">ACFSE1_02985</name>
</gene>
<evidence type="ECO:0000256" key="6">
    <source>
        <dbReference type="SAM" id="Coils"/>
    </source>
</evidence>
<dbReference type="Pfam" id="PF19275">
    <property type="entry name" value="HflX_C"/>
    <property type="match status" value="1"/>
</dbReference>
<dbReference type="Pfam" id="PF13167">
    <property type="entry name" value="GTP-bdg_N"/>
    <property type="match status" value="1"/>
</dbReference>
<dbReference type="SUPFAM" id="SSF52540">
    <property type="entry name" value="P-loop containing nucleoside triphosphate hydrolases"/>
    <property type="match status" value="1"/>
</dbReference>
<dbReference type="InterPro" id="IPR027417">
    <property type="entry name" value="P-loop_NTPase"/>
</dbReference>
<comment type="caution">
    <text evidence="8">The sequence shown here is derived from an EMBL/GenBank/DDBJ whole genome shotgun (WGS) entry which is preliminary data.</text>
</comment>
<dbReference type="RefSeq" id="WP_377396318.1">
    <property type="nucleotide sequence ID" value="NZ_JBHUEQ010000003.1"/>
</dbReference>
<dbReference type="PANTHER" id="PTHR10229:SF0">
    <property type="entry name" value="GTP-BINDING PROTEIN 6-RELATED"/>
    <property type="match status" value="1"/>
</dbReference>
<name>A0ABW4M059_9HYPH</name>
<sequence length="446" mass="49769">MRALVLVPVLKQSRYSQSPGSEGAVPVPRRSDEARLEEATGLARAIDLTIAQGLIVPISQPRPATLMGTGKIAEIKQMLDDNDCGLVIVDHPLTPVQQRNLEKEWHCKVIDRTGLILEIFGRRASTKEGTLQVDLAHLNYQKGRLVRSWTHLERQRGGAGFMGGPGETQIEADRRLLQERILRLERELEQVVRTRQLHRAKRRKVPHPIVALVGYTNAGKSTLFNRITGAGVLAENMLFATLDPTLRRMKLPHGRTVILSDTVGFISDLPTHLVAAFRATLEEVLEADLILHVRDMSDPDNPAQSADVLRILDDLGIDEKERSERIIEVWNKIDRLEPEAHEAVSEKAKGRENVLAVSAITGEGIEPLLAEIAERLAGVVTETTVVLPPEKLSLISWIYDNAMVDGREDREDGSVAFDLRLSEQQANALERKLGVLQPVEKEDWER</sequence>
<keyword evidence="2 5" id="KW-0547">Nucleotide-binding</keyword>
<keyword evidence="5" id="KW-0963">Cytoplasm</keyword>
<reference evidence="9" key="1">
    <citation type="journal article" date="2019" name="Int. J. Syst. Evol. Microbiol.">
        <title>The Global Catalogue of Microorganisms (GCM) 10K type strain sequencing project: providing services to taxonomists for standard genome sequencing and annotation.</title>
        <authorList>
            <consortium name="The Broad Institute Genomics Platform"/>
            <consortium name="The Broad Institute Genome Sequencing Center for Infectious Disease"/>
            <person name="Wu L."/>
            <person name="Ma J."/>
        </authorList>
    </citation>
    <scope>NUCLEOTIDE SEQUENCE [LARGE SCALE GENOMIC DNA]</scope>
    <source>
        <strain evidence="9">CG52</strain>
    </source>
</reference>
<evidence type="ECO:0000256" key="4">
    <source>
        <dbReference type="ARBA" id="ARBA00023134"/>
    </source>
</evidence>
<dbReference type="CDD" id="cd01878">
    <property type="entry name" value="HflX"/>
    <property type="match status" value="1"/>
</dbReference>
<protein>
    <recommendedName>
        <fullName evidence="5">GTPase HflX</fullName>
    </recommendedName>
    <alternativeName>
        <fullName evidence="5">GTP-binding protein HflX</fullName>
    </alternativeName>
</protein>
<feature type="domain" description="Hflx-type G" evidence="7">
    <location>
        <begin position="208"/>
        <end position="380"/>
    </location>
</feature>
<keyword evidence="6" id="KW-0175">Coiled coil</keyword>
<keyword evidence="4 5" id="KW-0342">GTP-binding</keyword>
<dbReference type="InterPro" id="IPR032305">
    <property type="entry name" value="GTP-bd_M"/>
</dbReference>
<comment type="subunit">
    <text evidence="5">Monomer. Associates with the 50S ribosomal subunit.</text>
</comment>
<dbReference type="Pfam" id="PF16360">
    <property type="entry name" value="GTP-bdg_M"/>
    <property type="match status" value="1"/>
</dbReference>
<evidence type="ECO:0000256" key="2">
    <source>
        <dbReference type="ARBA" id="ARBA00022741"/>
    </source>
</evidence>
<dbReference type="EMBL" id="JBHUEQ010000003">
    <property type="protein sequence ID" value="MFD1744417.1"/>
    <property type="molecule type" value="Genomic_DNA"/>
</dbReference>
<evidence type="ECO:0000313" key="9">
    <source>
        <dbReference type="Proteomes" id="UP001597322"/>
    </source>
</evidence>
<evidence type="ECO:0000259" key="7">
    <source>
        <dbReference type="PROSITE" id="PS51705"/>
    </source>
</evidence>
<accession>A0ABW4M059</accession>
<feature type="coiled-coil region" evidence="6">
    <location>
        <begin position="167"/>
        <end position="201"/>
    </location>
</feature>
<dbReference type="Pfam" id="PF01926">
    <property type="entry name" value="MMR_HSR1"/>
    <property type="match status" value="1"/>
</dbReference>
<dbReference type="Gene3D" id="3.40.50.300">
    <property type="entry name" value="P-loop containing nucleotide triphosphate hydrolases"/>
    <property type="match status" value="1"/>
</dbReference>
<dbReference type="PROSITE" id="PS51705">
    <property type="entry name" value="G_HFLX"/>
    <property type="match status" value="1"/>
</dbReference>
<comment type="subcellular location">
    <subcellularLocation>
        <location evidence="5">Cytoplasm</location>
    </subcellularLocation>
    <text evidence="5">May associate with membranes.</text>
</comment>
<dbReference type="Gene3D" id="3.40.50.11060">
    <property type="entry name" value="GTPase HflX, N-terminal domain"/>
    <property type="match status" value="1"/>
</dbReference>
<dbReference type="InterPro" id="IPR006073">
    <property type="entry name" value="GTP-bd"/>
</dbReference>
<dbReference type="Gene3D" id="6.10.250.2860">
    <property type="match status" value="1"/>
</dbReference>
<evidence type="ECO:0000313" key="8">
    <source>
        <dbReference type="EMBL" id="MFD1744417.1"/>
    </source>
</evidence>
<evidence type="ECO:0000256" key="5">
    <source>
        <dbReference type="HAMAP-Rule" id="MF_00900"/>
    </source>
</evidence>
<evidence type="ECO:0000256" key="3">
    <source>
        <dbReference type="ARBA" id="ARBA00022842"/>
    </source>
</evidence>
<dbReference type="InterPro" id="IPR025121">
    <property type="entry name" value="GTPase_HflX_N"/>
</dbReference>
<comment type="function">
    <text evidence="5">GTPase that associates with the 50S ribosomal subunit and may have a role during protein synthesis or ribosome biogenesis.</text>
</comment>
<dbReference type="NCBIfam" id="TIGR03156">
    <property type="entry name" value="GTP_HflX"/>
    <property type="match status" value="1"/>
</dbReference>
<keyword evidence="3" id="KW-0460">Magnesium</keyword>
<proteinExistence type="inferred from homology"/>